<evidence type="ECO:0008006" key="3">
    <source>
        <dbReference type="Google" id="ProtNLM"/>
    </source>
</evidence>
<dbReference type="OrthoDB" id="10064757at2759"/>
<gene>
    <name evidence="1" type="ORF">NTEN_LOCUS21033</name>
</gene>
<reference evidence="1 2" key="1">
    <citation type="submission" date="2020-02" db="EMBL/GenBank/DDBJ databases">
        <authorList>
            <person name="Ferguson B K."/>
        </authorList>
    </citation>
    <scope>NUCLEOTIDE SEQUENCE [LARGE SCALE GENOMIC DNA]</scope>
</reference>
<dbReference type="EMBL" id="CADCXU010030626">
    <property type="protein sequence ID" value="CAB0016912.1"/>
    <property type="molecule type" value="Genomic_DNA"/>
</dbReference>
<evidence type="ECO:0000313" key="1">
    <source>
        <dbReference type="EMBL" id="CAB0016912.1"/>
    </source>
</evidence>
<organism evidence="1 2">
    <name type="scientific">Nesidiocoris tenuis</name>
    <dbReference type="NCBI Taxonomy" id="355587"/>
    <lineage>
        <taxon>Eukaryota</taxon>
        <taxon>Metazoa</taxon>
        <taxon>Ecdysozoa</taxon>
        <taxon>Arthropoda</taxon>
        <taxon>Hexapoda</taxon>
        <taxon>Insecta</taxon>
        <taxon>Pterygota</taxon>
        <taxon>Neoptera</taxon>
        <taxon>Paraneoptera</taxon>
        <taxon>Hemiptera</taxon>
        <taxon>Heteroptera</taxon>
        <taxon>Panheteroptera</taxon>
        <taxon>Cimicomorpha</taxon>
        <taxon>Miridae</taxon>
        <taxon>Dicyphina</taxon>
        <taxon>Nesidiocoris</taxon>
    </lineage>
</organism>
<dbReference type="AlphaFoldDB" id="A0A6H5HHC9"/>
<proteinExistence type="predicted"/>
<evidence type="ECO:0000313" key="2">
    <source>
        <dbReference type="Proteomes" id="UP000479000"/>
    </source>
</evidence>
<name>A0A6H5HHC9_9HEMI</name>
<protein>
    <recommendedName>
        <fullName evidence="3">RAP domain-containing protein</fullName>
    </recommendedName>
</protein>
<dbReference type="Proteomes" id="UP000479000">
    <property type="component" value="Unassembled WGS sequence"/>
</dbReference>
<keyword evidence="2" id="KW-1185">Reference proteome</keyword>
<accession>A0A6H5HHC9</accession>
<sequence>MSDDKYVQMFTTLNERVAKMSDEEMKNILVSLVLWRSICSSYQPEFYVLANAIDKALVPKVNLLSAEKTLQIFEVLYQLRLLKTSDFVYNATKRLSRRVRKLTSEQLVLFLFYLNSLRTAKKYVEFLDIEEKLSRVVNKLTIEEIGVACAGFFKTESYLHYPELIDAIVTKMIQNADTAPEITLVCIMKRYCSFIPDRNKKLTFHQKFEVEVMDTLKRLTGDQYSTMYLLPNHPRADHVVRWDSKNDFSPLPDDFAATEPFAGLVRSPGPDYVAVVPVTRNMFLKNGNDELMGECVVKIRQLKALGYRPVVNHCQNK</sequence>